<feature type="region of interest" description="Disordered" evidence="6">
    <location>
        <begin position="206"/>
        <end position="248"/>
    </location>
</feature>
<evidence type="ECO:0000256" key="7">
    <source>
        <dbReference type="SAM" id="Phobius"/>
    </source>
</evidence>
<evidence type="ECO:0000313" key="10">
    <source>
        <dbReference type="Proteomes" id="UP001378592"/>
    </source>
</evidence>
<accession>A0AAN9V888</accession>
<evidence type="ECO:0000256" key="5">
    <source>
        <dbReference type="PROSITE-ProRule" id="PRU00339"/>
    </source>
</evidence>
<protein>
    <submittedName>
        <fullName evidence="9">Uncharacterized protein</fullName>
    </submittedName>
</protein>
<keyword evidence="7" id="KW-0812">Transmembrane</keyword>
<evidence type="ECO:0000313" key="9">
    <source>
        <dbReference type="EMBL" id="KAK7790302.1"/>
    </source>
</evidence>
<feature type="repeat" description="TPR" evidence="5">
    <location>
        <begin position="7"/>
        <end position="40"/>
    </location>
</feature>
<comment type="caution">
    <text evidence="9">The sequence shown here is derived from an EMBL/GenBank/DDBJ whole genome shotgun (WGS) entry which is preliminary data.</text>
</comment>
<dbReference type="EMBL" id="JAZDUA010000647">
    <property type="protein sequence ID" value="KAK7790302.1"/>
    <property type="molecule type" value="Genomic_DNA"/>
</dbReference>
<dbReference type="AlphaFoldDB" id="A0AAN9V888"/>
<evidence type="ECO:0000256" key="2">
    <source>
        <dbReference type="ARBA" id="ARBA00022490"/>
    </source>
</evidence>
<keyword evidence="2" id="KW-0963">Cytoplasm</keyword>
<dbReference type="Pfam" id="PF13414">
    <property type="entry name" value="TPR_11"/>
    <property type="match status" value="1"/>
</dbReference>
<dbReference type="EMBL" id="JAZDUA010000908">
    <property type="protein sequence ID" value="KAK7788860.1"/>
    <property type="molecule type" value="Genomic_DNA"/>
</dbReference>
<feature type="compositionally biased region" description="Basic residues" evidence="6">
    <location>
        <begin position="229"/>
        <end position="248"/>
    </location>
</feature>
<dbReference type="SUPFAM" id="SSF48452">
    <property type="entry name" value="TPR-like"/>
    <property type="match status" value="1"/>
</dbReference>
<proteinExistence type="predicted"/>
<feature type="repeat" description="TPR" evidence="5">
    <location>
        <begin position="75"/>
        <end position="108"/>
    </location>
</feature>
<keyword evidence="4 5" id="KW-0802">TPR repeat</keyword>
<dbReference type="SMART" id="SM00028">
    <property type="entry name" value="TPR"/>
    <property type="match status" value="3"/>
</dbReference>
<reference evidence="9 10" key="1">
    <citation type="submission" date="2024-03" db="EMBL/GenBank/DDBJ databases">
        <title>The genome assembly and annotation of the cricket Gryllus longicercus Weissman &amp; Gray.</title>
        <authorList>
            <person name="Szrajer S."/>
            <person name="Gray D."/>
            <person name="Ylla G."/>
        </authorList>
    </citation>
    <scope>NUCLEOTIDE SEQUENCE [LARGE SCALE GENOMIC DNA]</scope>
    <source>
        <strain evidence="9">DAG 2021-001</strain>
        <tissue evidence="9">Whole body minus gut</tissue>
    </source>
</reference>
<dbReference type="InterPro" id="IPR019734">
    <property type="entry name" value="TPR_rpt"/>
</dbReference>
<feature type="transmembrane region" description="Helical" evidence="7">
    <location>
        <begin position="132"/>
        <end position="150"/>
    </location>
</feature>
<dbReference type="PROSITE" id="PS50005">
    <property type="entry name" value="TPR"/>
    <property type="match status" value="2"/>
</dbReference>
<dbReference type="PANTHER" id="PTHR22904:SF532">
    <property type="entry name" value="HEAT SHOCK PROTEIN STI1-LIKE PROTEIN"/>
    <property type="match status" value="1"/>
</dbReference>
<name>A0AAN9V888_9ORTH</name>
<dbReference type="GO" id="GO:0051879">
    <property type="term" value="F:Hsp90 protein binding"/>
    <property type="evidence" value="ECO:0007669"/>
    <property type="project" value="TreeGrafter"/>
</dbReference>
<feature type="compositionally biased region" description="Basic and acidic residues" evidence="6">
    <location>
        <begin position="206"/>
        <end position="217"/>
    </location>
</feature>
<evidence type="ECO:0000256" key="1">
    <source>
        <dbReference type="ARBA" id="ARBA00004496"/>
    </source>
</evidence>
<dbReference type="PANTHER" id="PTHR22904">
    <property type="entry name" value="TPR REPEAT CONTAINING PROTEIN"/>
    <property type="match status" value="1"/>
</dbReference>
<gene>
    <name evidence="9" type="ORF">R5R35_007893</name>
    <name evidence="8" type="ORF">R5R35_013442</name>
</gene>
<feature type="transmembrane region" description="Helical" evidence="7">
    <location>
        <begin position="162"/>
        <end position="184"/>
    </location>
</feature>
<dbReference type="Gene3D" id="1.25.40.10">
    <property type="entry name" value="Tetratricopeptide repeat domain"/>
    <property type="match status" value="1"/>
</dbReference>
<dbReference type="InterPro" id="IPR011990">
    <property type="entry name" value="TPR-like_helical_dom_sf"/>
</dbReference>
<keyword evidence="7" id="KW-1133">Transmembrane helix</keyword>
<evidence type="ECO:0000256" key="4">
    <source>
        <dbReference type="ARBA" id="ARBA00022803"/>
    </source>
</evidence>
<organism evidence="9 10">
    <name type="scientific">Gryllus longicercus</name>
    <dbReference type="NCBI Taxonomy" id="2509291"/>
    <lineage>
        <taxon>Eukaryota</taxon>
        <taxon>Metazoa</taxon>
        <taxon>Ecdysozoa</taxon>
        <taxon>Arthropoda</taxon>
        <taxon>Hexapoda</taxon>
        <taxon>Insecta</taxon>
        <taxon>Pterygota</taxon>
        <taxon>Neoptera</taxon>
        <taxon>Polyneoptera</taxon>
        <taxon>Orthoptera</taxon>
        <taxon>Ensifera</taxon>
        <taxon>Gryllidea</taxon>
        <taxon>Grylloidea</taxon>
        <taxon>Gryllidae</taxon>
        <taxon>Gryllinae</taxon>
        <taxon>Gryllus</taxon>
    </lineage>
</organism>
<comment type="subcellular location">
    <subcellularLocation>
        <location evidence="1">Cytoplasm</location>
    </subcellularLocation>
</comment>
<evidence type="ECO:0000256" key="6">
    <source>
        <dbReference type="SAM" id="MobiDB-lite"/>
    </source>
</evidence>
<keyword evidence="7" id="KW-0472">Membrane</keyword>
<dbReference type="Proteomes" id="UP001378592">
    <property type="component" value="Unassembled WGS sequence"/>
</dbReference>
<dbReference type="FunFam" id="1.25.40.10:FF:000020">
    <property type="entry name" value="Stress-induced phosphoprotein 1"/>
    <property type="match status" value="1"/>
</dbReference>
<keyword evidence="3" id="KW-0677">Repeat</keyword>
<sequence>MDNAVQVQELKEKGNACVRGQNYAESILHYTEAIKLDPQNFSLYSNRSLAFLKMQQFYLAMEDAKQTIRLKPDWAKGHFRKAEVEFQTFQFSDALLSYGRALQLQPEDPGLIEALRRASRESQRDQRADDQIPWLGAGVGIITGVLIVLADRILTRSPTLTHPILMVLLTLTIAMLGYAIARAFRYYVKCQRSSLLEPPLDLLEEMKQNEKNDKECQDDSSVPEVGKHERTHRYTKAQARQRYKKNKS</sequence>
<evidence type="ECO:0000313" key="8">
    <source>
        <dbReference type="EMBL" id="KAK7788860.1"/>
    </source>
</evidence>
<evidence type="ECO:0000256" key="3">
    <source>
        <dbReference type="ARBA" id="ARBA00022737"/>
    </source>
</evidence>
<dbReference type="GO" id="GO:0005737">
    <property type="term" value="C:cytoplasm"/>
    <property type="evidence" value="ECO:0007669"/>
    <property type="project" value="UniProtKB-SubCell"/>
</dbReference>
<keyword evidence="10" id="KW-1185">Reference proteome</keyword>